<evidence type="ECO:0000256" key="7">
    <source>
        <dbReference type="SAM" id="MobiDB-lite"/>
    </source>
</evidence>
<keyword evidence="11" id="KW-1185">Reference proteome</keyword>
<comment type="caution">
    <text evidence="10">The sequence shown here is derived from an EMBL/GenBank/DDBJ whole genome shotgun (WGS) entry which is preliminary data.</text>
</comment>
<dbReference type="AlphaFoldDB" id="A0A6L7ET12"/>
<evidence type="ECO:0000313" key="10">
    <source>
        <dbReference type="EMBL" id="MXG90433.1"/>
    </source>
</evidence>
<keyword evidence="2" id="KW-1003">Cell membrane</keyword>
<keyword evidence="5 8" id="KW-1133">Transmembrane helix</keyword>
<evidence type="ECO:0000259" key="9">
    <source>
        <dbReference type="PROSITE" id="PS50006"/>
    </source>
</evidence>
<feature type="compositionally biased region" description="Low complexity" evidence="7">
    <location>
        <begin position="239"/>
        <end position="262"/>
    </location>
</feature>
<keyword evidence="6 8" id="KW-0472">Membrane</keyword>
<sequence>MTDTETDAQPDEVAPEPEDLVASPDRRFYAFVVDRLIAWTLYAVAAWASYRWLIEPGRLWLGVGAIVGAVLLVSLLFALGTGLRGVTPGKAALGLRVVAADGGRPIGVGRALLRTTVLGVATLPTVGFGAGALAWTALVDPTGWRRGWHDQRAGSVVVDVRPVVVEEEVEEEAPRQVVNLTALRLVPASPTPPQRIPTRRGAPTRPGEPEPVLSPATPAKPPTSPTPRQGLGWPLVGDAPPAGAEPPAGRRIAAPSAAGPAAPAAPPAAPRRARARWQVSFDTGETFEVAGLTLVGRRPESRQGEPVKRLVTLASDDMSLSKTHAQFQVVPDGALVVMDRGSTNGSLLIRDGVTKRLAGAQPATLRDGDRVRFGDREMTVAKLG</sequence>
<reference evidence="10 11" key="1">
    <citation type="submission" date="2019-12" db="EMBL/GenBank/DDBJ databases">
        <authorList>
            <person name="Kun Z."/>
        </authorList>
    </citation>
    <scope>NUCLEOTIDE SEQUENCE [LARGE SCALE GENOMIC DNA]</scope>
    <source>
        <strain evidence="10 11">YIM 123512</strain>
    </source>
</reference>
<accession>A0A6L7ET12</accession>
<organism evidence="10 11">
    <name type="scientific">Nocardioides flavescens</name>
    <dbReference type="NCBI Taxonomy" id="2691959"/>
    <lineage>
        <taxon>Bacteria</taxon>
        <taxon>Bacillati</taxon>
        <taxon>Actinomycetota</taxon>
        <taxon>Actinomycetes</taxon>
        <taxon>Propionibacteriales</taxon>
        <taxon>Nocardioidaceae</taxon>
        <taxon>Nocardioides</taxon>
    </lineage>
</organism>
<dbReference type="RefSeq" id="WP_160878369.1">
    <property type="nucleotide sequence ID" value="NZ_WUEK01000007.1"/>
</dbReference>
<dbReference type="InterPro" id="IPR008984">
    <property type="entry name" value="SMAD_FHA_dom_sf"/>
</dbReference>
<dbReference type="InterPro" id="IPR010432">
    <property type="entry name" value="RDD"/>
</dbReference>
<keyword evidence="4 8" id="KW-0812">Transmembrane</keyword>
<evidence type="ECO:0000256" key="8">
    <source>
        <dbReference type="SAM" id="Phobius"/>
    </source>
</evidence>
<evidence type="ECO:0000256" key="3">
    <source>
        <dbReference type="ARBA" id="ARBA00022553"/>
    </source>
</evidence>
<dbReference type="Gene3D" id="2.60.200.20">
    <property type="match status" value="1"/>
</dbReference>
<dbReference type="GO" id="GO:0005886">
    <property type="term" value="C:plasma membrane"/>
    <property type="evidence" value="ECO:0007669"/>
    <property type="project" value="UniProtKB-SubCell"/>
</dbReference>
<keyword evidence="3" id="KW-0597">Phosphoprotein</keyword>
<evidence type="ECO:0000256" key="5">
    <source>
        <dbReference type="ARBA" id="ARBA00022989"/>
    </source>
</evidence>
<protein>
    <submittedName>
        <fullName evidence="10">FHA domain-containing protein</fullName>
    </submittedName>
</protein>
<dbReference type="Proteomes" id="UP000473325">
    <property type="component" value="Unassembled WGS sequence"/>
</dbReference>
<dbReference type="SUPFAM" id="SSF49879">
    <property type="entry name" value="SMAD/FHA domain"/>
    <property type="match status" value="1"/>
</dbReference>
<evidence type="ECO:0000313" key="11">
    <source>
        <dbReference type="Proteomes" id="UP000473325"/>
    </source>
</evidence>
<feature type="transmembrane region" description="Helical" evidence="8">
    <location>
        <begin position="36"/>
        <end position="53"/>
    </location>
</feature>
<evidence type="ECO:0000256" key="2">
    <source>
        <dbReference type="ARBA" id="ARBA00022475"/>
    </source>
</evidence>
<proteinExistence type="predicted"/>
<evidence type="ECO:0000256" key="1">
    <source>
        <dbReference type="ARBA" id="ARBA00004651"/>
    </source>
</evidence>
<evidence type="ECO:0000256" key="4">
    <source>
        <dbReference type="ARBA" id="ARBA00022692"/>
    </source>
</evidence>
<feature type="domain" description="FHA" evidence="9">
    <location>
        <begin position="293"/>
        <end position="348"/>
    </location>
</feature>
<gene>
    <name evidence="10" type="ORF">GRQ65_12830</name>
</gene>
<dbReference type="PANTHER" id="PTHR36115:SF6">
    <property type="entry name" value="PROLINE-RICH ANTIGEN HOMOLOG"/>
    <property type="match status" value="1"/>
</dbReference>
<dbReference type="CDD" id="cd00060">
    <property type="entry name" value="FHA"/>
    <property type="match status" value="1"/>
</dbReference>
<dbReference type="InterPro" id="IPR000253">
    <property type="entry name" value="FHA_dom"/>
</dbReference>
<feature type="region of interest" description="Disordered" evidence="7">
    <location>
        <begin position="184"/>
        <end position="273"/>
    </location>
</feature>
<dbReference type="PANTHER" id="PTHR36115">
    <property type="entry name" value="PROLINE-RICH ANTIGEN HOMOLOG-RELATED"/>
    <property type="match status" value="1"/>
</dbReference>
<dbReference type="PROSITE" id="PS50006">
    <property type="entry name" value="FHA_DOMAIN"/>
    <property type="match status" value="1"/>
</dbReference>
<evidence type="ECO:0000256" key="6">
    <source>
        <dbReference type="ARBA" id="ARBA00023136"/>
    </source>
</evidence>
<dbReference type="Pfam" id="PF06271">
    <property type="entry name" value="RDD"/>
    <property type="match status" value="1"/>
</dbReference>
<dbReference type="Pfam" id="PF00498">
    <property type="entry name" value="FHA"/>
    <property type="match status" value="1"/>
</dbReference>
<dbReference type="InterPro" id="IPR051791">
    <property type="entry name" value="Pra-immunoreactive"/>
</dbReference>
<name>A0A6L7ET12_9ACTN</name>
<dbReference type="EMBL" id="WUEK01000007">
    <property type="protein sequence ID" value="MXG90433.1"/>
    <property type="molecule type" value="Genomic_DNA"/>
</dbReference>
<comment type="subcellular location">
    <subcellularLocation>
        <location evidence="1">Cell membrane</location>
        <topology evidence="1">Multi-pass membrane protein</topology>
    </subcellularLocation>
</comment>
<feature type="transmembrane region" description="Helical" evidence="8">
    <location>
        <begin position="59"/>
        <end position="80"/>
    </location>
</feature>